<evidence type="ECO:0000313" key="2">
    <source>
        <dbReference type="Proteomes" id="UP000800035"/>
    </source>
</evidence>
<organism evidence="1 2">
    <name type="scientific">Byssothecium circinans</name>
    <dbReference type="NCBI Taxonomy" id="147558"/>
    <lineage>
        <taxon>Eukaryota</taxon>
        <taxon>Fungi</taxon>
        <taxon>Dikarya</taxon>
        <taxon>Ascomycota</taxon>
        <taxon>Pezizomycotina</taxon>
        <taxon>Dothideomycetes</taxon>
        <taxon>Pleosporomycetidae</taxon>
        <taxon>Pleosporales</taxon>
        <taxon>Massarineae</taxon>
        <taxon>Massarinaceae</taxon>
        <taxon>Byssothecium</taxon>
    </lineage>
</organism>
<protein>
    <submittedName>
        <fullName evidence="1">Uncharacterized protein</fullName>
    </submittedName>
</protein>
<proteinExistence type="predicted"/>
<sequence length="206" mass="22045">MSMELGSTTQTHVQASLSCRLIASHSQPLTPAGPPSSRKQCQCQCTTALCDITTDLRPSAEIRSTHSTRKHASTCTPPKSRPKTYAALYIVPTTHNYLPHSPLTQAQAAQHKPGTRSPWRPSTMAACGSRPSIPVAGLGASRPFAHRPFGSERQPGISAPASLTRDGIPAAWGYLCSNREPPAAWIDCAAGAVYLLCLKCLCIRLM</sequence>
<gene>
    <name evidence="1" type="ORF">CC80DRAFT_279441</name>
</gene>
<reference evidence="1" key="1">
    <citation type="journal article" date="2020" name="Stud. Mycol.">
        <title>101 Dothideomycetes genomes: a test case for predicting lifestyles and emergence of pathogens.</title>
        <authorList>
            <person name="Haridas S."/>
            <person name="Albert R."/>
            <person name="Binder M."/>
            <person name="Bloem J."/>
            <person name="Labutti K."/>
            <person name="Salamov A."/>
            <person name="Andreopoulos B."/>
            <person name="Baker S."/>
            <person name="Barry K."/>
            <person name="Bills G."/>
            <person name="Bluhm B."/>
            <person name="Cannon C."/>
            <person name="Castanera R."/>
            <person name="Culley D."/>
            <person name="Daum C."/>
            <person name="Ezra D."/>
            <person name="Gonzalez J."/>
            <person name="Henrissat B."/>
            <person name="Kuo A."/>
            <person name="Liang C."/>
            <person name="Lipzen A."/>
            <person name="Lutzoni F."/>
            <person name="Magnuson J."/>
            <person name="Mondo S."/>
            <person name="Nolan M."/>
            <person name="Ohm R."/>
            <person name="Pangilinan J."/>
            <person name="Park H.-J."/>
            <person name="Ramirez L."/>
            <person name="Alfaro M."/>
            <person name="Sun H."/>
            <person name="Tritt A."/>
            <person name="Yoshinaga Y."/>
            <person name="Zwiers L.-H."/>
            <person name="Turgeon B."/>
            <person name="Goodwin S."/>
            <person name="Spatafora J."/>
            <person name="Crous P."/>
            <person name="Grigoriev I."/>
        </authorList>
    </citation>
    <scope>NUCLEOTIDE SEQUENCE</scope>
    <source>
        <strain evidence="1">CBS 675.92</strain>
    </source>
</reference>
<dbReference type="Proteomes" id="UP000800035">
    <property type="component" value="Unassembled WGS sequence"/>
</dbReference>
<dbReference type="EMBL" id="ML977041">
    <property type="protein sequence ID" value="KAF1949117.1"/>
    <property type="molecule type" value="Genomic_DNA"/>
</dbReference>
<name>A0A6A5TJJ5_9PLEO</name>
<dbReference type="AlphaFoldDB" id="A0A6A5TJJ5"/>
<keyword evidence="2" id="KW-1185">Reference proteome</keyword>
<evidence type="ECO:0000313" key="1">
    <source>
        <dbReference type="EMBL" id="KAF1949117.1"/>
    </source>
</evidence>
<accession>A0A6A5TJJ5</accession>